<dbReference type="Gene3D" id="1.25.40.10">
    <property type="entry name" value="Tetratricopeptide repeat domain"/>
    <property type="match status" value="1"/>
</dbReference>
<evidence type="ECO:0000313" key="3">
    <source>
        <dbReference type="Proteomes" id="UP000033434"/>
    </source>
</evidence>
<protein>
    <recommendedName>
        <fullName evidence="4">Tetratricopeptide repeat protein</fullName>
    </recommendedName>
</protein>
<name>A0A0F6AI75_9GAMM</name>
<keyword evidence="1" id="KW-0732">Signal</keyword>
<dbReference type="PATRIC" id="fig|1129367.4.peg.449"/>
<feature type="chain" id="PRO_5002499065" description="Tetratricopeptide repeat protein" evidence="1">
    <location>
        <begin position="23"/>
        <end position="132"/>
    </location>
</feature>
<dbReference type="Proteomes" id="UP000033434">
    <property type="component" value="Unassembled WGS sequence"/>
</dbReference>
<dbReference type="SUPFAM" id="SSF48452">
    <property type="entry name" value="TPR-like"/>
    <property type="match status" value="1"/>
</dbReference>
<accession>A0A0F6AI75</accession>
<evidence type="ECO:0000256" key="1">
    <source>
        <dbReference type="SAM" id="SignalP"/>
    </source>
</evidence>
<dbReference type="EMBL" id="AUXW01000030">
    <property type="protein sequence ID" value="KKE85496.1"/>
    <property type="molecule type" value="Genomic_DNA"/>
</dbReference>
<proteinExistence type="predicted"/>
<sequence>MNKFYIFVSVVLIALCSPTTFAKDKGIVDEYQIIKANYVVQFKEGNYEEAYKAAENLLHIDPTDPVAYLKLIMAARELGIDMKVIRHNFAPWVSESNMKEQELKLIADMLIESPRVGLNLKNIGDTHSNLKK</sequence>
<feature type="signal peptide" evidence="1">
    <location>
        <begin position="1"/>
        <end position="22"/>
    </location>
</feature>
<gene>
    <name evidence="2" type="ORF">N479_25750</name>
</gene>
<reference evidence="2 3" key="1">
    <citation type="journal article" date="2015" name="BMC Genomics">
        <title>Genome mining reveals unlocked bioactive potential of marine Gram-negative bacteria.</title>
        <authorList>
            <person name="Machado H."/>
            <person name="Sonnenschein E.C."/>
            <person name="Melchiorsen J."/>
            <person name="Gram L."/>
        </authorList>
    </citation>
    <scope>NUCLEOTIDE SEQUENCE [LARGE SCALE GENOMIC DNA]</scope>
    <source>
        <strain evidence="2 3">S4054</strain>
    </source>
</reference>
<dbReference type="InterPro" id="IPR011990">
    <property type="entry name" value="TPR-like_helical_dom_sf"/>
</dbReference>
<evidence type="ECO:0008006" key="4">
    <source>
        <dbReference type="Google" id="ProtNLM"/>
    </source>
</evidence>
<organism evidence="2 3">
    <name type="scientific">Pseudoalteromonas luteoviolacea S4054</name>
    <dbReference type="NCBI Taxonomy" id="1129367"/>
    <lineage>
        <taxon>Bacteria</taxon>
        <taxon>Pseudomonadati</taxon>
        <taxon>Pseudomonadota</taxon>
        <taxon>Gammaproteobacteria</taxon>
        <taxon>Alteromonadales</taxon>
        <taxon>Pseudoalteromonadaceae</taxon>
        <taxon>Pseudoalteromonas</taxon>
    </lineage>
</organism>
<evidence type="ECO:0000313" key="2">
    <source>
        <dbReference type="EMBL" id="KKE85496.1"/>
    </source>
</evidence>
<dbReference type="RefSeq" id="WP_046354328.1">
    <property type="nucleotide sequence ID" value="NZ_AUXW01000030.1"/>
</dbReference>
<dbReference type="AlphaFoldDB" id="A0A0F6AI75"/>
<comment type="caution">
    <text evidence="2">The sequence shown here is derived from an EMBL/GenBank/DDBJ whole genome shotgun (WGS) entry which is preliminary data.</text>
</comment>